<comment type="caution">
    <text evidence="3">The sequence shown here is derived from an EMBL/GenBank/DDBJ whole genome shotgun (WGS) entry which is preliminary data.</text>
</comment>
<evidence type="ECO:0008006" key="5">
    <source>
        <dbReference type="Google" id="ProtNLM"/>
    </source>
</evidence>
<dbReference type="AlphaFoldDB" id="S8CGF1"/>
<feature type="non-terminal residue" evidence="3">
    <location>
        <position position="391"/>
    </location>
</feature>
<dbReference type="PANTHER" id="PTHR10353">
    <property type="entry name" value="GLYCOSYL HYDROLASE"/>
    <property type="match status" value="1"/>
</dbReference>
<dbReference type="OrthoDB" id="65569at2759"/>
<sequence>WSRLIPDGRGSVNPLGLEHYNNFIDELLSHGIQPHVTLHHFDLPQGLHDEYGGWLDRKIVKDFTAYADVCFRHFGDRVKFWTTINEVNAFSIGGYSNGITAPGRCSPSIMPGCIGNSSTEPYVVAHNILLAHSATWRLYRNKYKATQKGFVGYSILGIWFLPFSDSEDDIAASRRAKDFIIGWVLNPLVFGKYPESVSNRAKGRIPVISKYESEQIKGSFDFLGLNHYTTLLIENDNSTRDIDKWDFDADVSTTQSFPGLDDDRVPTNGFPLVPSGFVSLLEYLKDSYGNPPIYIQENGQMTRRNRTLNDVGRVTYLQSYIGAMLDAMRNGSDVRGYMTWSFLDCLELFDGFESGYGLYYVDLDDDLKRHPKTSVKWYTDFLSGNNISENG</sequence>
<evidence type="ECO:0000256" key="1">
    <source>
        <dbReference type="ARBA" id="ARBA00010838"/>
    </source>
</evidence>
<evidence type="ECO:0000256" key="2">
    <source>
        <dbReference type="RuleBase" id="RU003690"/>
    </source>
</evidence>
<evidence type="ECO:0000313" key="3">
    <source>
        <dbReference type="EMBL" id="EPS66019.1"/>
    </source>
</evidence>
<dbReference type="GO" id="GO:0005975">
    <property type="term" value="P:carbohydrate metabolic process"/>
    <property type="evidence" value="ECO:0007669"/>
    <property type="project" value="InterPro"/>
</dbReference>
<evidence type="ECO:0000313" key="4">
    <source>
        <dbReference type="Proteomes" id="UP000015453"/>
    </source>
</evidence>
<dbReference type="InterPro" id="IPR017853">
    <property type="entry name" value="GH"/>
</dbReference>
<gene>
    <name evidence="3" type="ORF">M569_08757</name>
</gene>
<keyword evidence="4" id="KW-1185">Reference proteome</keyword>
<dbReference type="Proteomes" id="UP000015453">
    <property type="component" value="Unassembled WGS sequence"/>
</dbReference>
<name>S8CGF1_9LAMI</name>
<dbReference type="EMBL" id="AUSU01003910">
    <property type="protein sequence ID" value="EPS66019.1"/>
    <property type="molecule type" value="Genomic_DNA"/>
</dbReference>
<dbReference type="Pfam" id="PF00232">
    <property type="entry name" value="Glyco_hydro_1"/>
    <property type="match status" value="1"/>
</dbReference>
<feature type="non-terminal residue" evidence="3">
    <location>
        <position position="1"/>
    </location>
</feature>
<organism evidence="3 4">
    <name type="scientific">Genlisea aurea</name>
    <dbReference type="NCBI Taxonomy" id="192259"/>
    <lineage>
        <taxon>Eukaryota</taxon>
        <taxon>Viridiplantae</taxon>
        <taxon>Streptophyta</taxon>
        <taxon>Embryophyta</taxon>
        <taxon>Tracheophyta</taxon>
        <taxon>Spermatophyta</taxon>
        <taxon>Magnoliopsida</taxon>
        <taxon>eudicotyledons</taxon>
        <taxon>Gunneridae</taxon>
        <taxon>Pentapetalae</taxon>
        <taxon>asterids</taxon>
        <taxon>lamiids</taxon>
        <taxon>Lamiales</taxon>
        <taxon>Lentibulariaceae</taxon>
        <taxon>Genlisea</taxon>
    </lineage>
</organism>
<reference evidence="3 4" key="1">
    <citation type="journal article" date="2013" name="BMC Genomics">
        <title>The miniature genome of a carnivorous plant Genlisea aurea contains a low number of genes and short non-coding sequences.</title>
        <authorList>
            <person name="Leushkin E.V."/>
            <person name="Sutormin R.A."/>
            <person name="Nabieva E.R."/>
            <person name="Penin A.A."/>
            <person name="Kondrashov A.S."/>
            <person name="Logacheva M.D."/>
        </authorList>
    </citation>
    <scope>NUCLEOTIDE SEQUENCE [LARGE SCALE GENOMIC DNA]</scope>
</reference>
<proteinExistence type="inferred from homology"/>
<accession>S8CGF1</accession>
<protein>
    <recommendedName>
        <fullName evidence="5">Beta-glucosidase</fullName>
    </recommendedName>
</protein>
<dbReference type="InterPro" id="IPR001360">
    <property type="entry name" value="Glyco_hydro_1"/>
</dbReference>
<dbReference type="PANTHER" id="PTHR10353:SF29">
    <property type="entry name" value="BETA-GLUCOSIDASE 11"/>
    <property type="match status" value="1"/>
</dbReference>
<comment type="similarity">
    <text evidence="1 2">Belongs to the glycosyl hydrolase 1 family.</text>
</comment>
<dbReference type="SUPFAM" id="SSF51445">
    <property type="entry name" value="(Trans)glycosidases"/>
    <property type="match status" value="1"/>
</dbReference>
<dbReference type="Gene3D" id="3.20.20.80">
    <property type="entry name" value="Glycosidases"/>
    <property type="match status" value="1"/>
</dbReference>
<dbReference type="PRINTS" id="PR00131">
    <property type="entry name" value="GLHYDRLASE1"/>
</dbReference>
<dbReference type="GO" id="GO:0008422">
    <property type="term" value="F:beta-glucosidase activity"/>
    <property type="evidence" value="ECO:0007669"/>
    <property type="project" value="TreeGrafter"/>
</dbReference>